<gene>
    <name evidence="5" type="ORF">NIES30_11430</name>
</gene>
<dbReference type="GO" id="GO:0005524">
    <property type="term" value="F:ATP binding"/>
    <property type="evidence" value="ECO:0007669"/>
    <property type="project" value="UniProtKB-UniRule"/>
</dbReference>
<name>A0A1U7J5X6_9CYAN</name>
<keyword evidence="2 3" id="KW-0067">ATP-binding</keyword>
<dbReference type="EMBL" id="MRCG01000007">
    <property type="protein sequence ID" value="OKH48103.1"/>
    <property type="molecule type" value="Genomic_DNA"/>
</dbReference>
<reference evidence="5 6" key="1">
    <citation type="submission" date="2016-11" db="EMBL/GenBank/DDBJ databases">
        <title>Draft Genome Sequences of Nine Cyanobacterial Strains from Diverse Habitats.</title>
        <authorList>
            <person name="Zhu T."/>
            <person name="Hou S."/>
            <person name="Lu X."/>
            <person name="Hess W.R."/>
        </authorList>
    </citation>
    <scope>NUCLEOTIDE SEQUENCE [LARGE SCALE GENOMIC DNA]</scope>
    <source>
        <strain evidence="5 6">NIES-30</strain>
    </source>
</reference>
<sequence>MALTRQIRRSQYYTLGLVGHGQFGRVYCAIHRKTGELVAIKDLHKDRFPTHKFLRELRFLISLEHPSIVTCHALEHSTSGRQLVLDYCEGGTLRSLLESDTVLTVQEVLGFTLDILAALECAHRQGIVHCDIKPENILMELTPGGWVARVSDLGIARLSQEANQADMGHTGSPAYMAPERFYNQHPPAADLYAVGIILYELLLGQRPFSGTPMELMVAHLNRPPILPTQVAEPFSQVLRKALQKLLPKRYFSAQAMRADLMAVYQTYQTQGLLGQPACVKGLPELDLATDLPFVALPHPTAVMGLVPLPQQGHLLVTCSQQRVWFYHWPHTEMTAPQVSQGFTLPAPVRRFLPTPQGGLLVTTESLHLLSMTHGLGCVAQGICPDGVAVAPNGRWFATTTQADQDSFRVAVRQLTMPPEQGVKISAPLTVAIAAADGDKQVGLLAPDNRHAALVVRRGSRTLFHGVTRRGTYLGAVSASVPIYNLVPTRIPYRYLALEENCPHALLIVDLKPFRMLRYRVDISPHWLFETAVGYGVLSQEGEFLLINDEGRIINRTAGLPRPQAMVPRYSKTGADSSGPIQYLWSVSEAAGSRIYPVDLADLAPDILF</sequence>
<dbReference type="Pfam" id="PF00069">
    <property type="entry name" value="Pkinase"/>
    <property type="match status" value="1"/>
</dbReference>
<evidence type="ECO:0000256" key="1">
    <source>
        <dbReference type="ARBA" id="ARBA00022741"/>
    </source>
</evidence>
<dbReference type="GO" id="GO:0005737">
    <property type="term" value="C:cytoplasm"/>
    <property type="evidence" value="ECO:0007669"/>
    <property type="project" value="TreeGrafter"/>
</dbReference>
<feature type="binding site" evidence="3">
    <location>
        <position position="41"/>
    </location>
    <ligand>
        <name>ATP</name>
        <dbReference type="ChEBI" id="CHEBI:30616"/>
    </ligand>
</feature>
<organism evidence="5 6">
    <name type="scientific">Phormidium tenue NIES-30</name>
    <dbReference type="NCBI Taxonomy" id="549789"/>
    <lineage>
        <taxon>Bacteria</taxon>
        <taxon>Bacillati</taxon>
        <taxon>Cyanobacteriota</taxon>
        <taxon>Cyanophyceae</taxon>
        <taxon>Oscillatoriophycideae</taxon>
        <taxon>Oscillatoriales</taxon>
        <taxon>Oscillatoriaceae</taxon>
        <taxon>Phormidium</taxon>
    </lineage>
</organism>
<dbReference type="PANTHER" id="PTHR24348">
    <property type="entry name" value="SERINE/THREONINE-PROTEIN KINASE UNC-51-RELATED"/>
    <property type="match status" value="1"/>
</dbReference>
<proteinExistence type="predicted"/>
<dbReference type="InterPro" id="IPR045269">
    <property type="entry name" value="Atg1-like"/>
</dbReference>
<comment type="caution">
    <text evidence="5">The sequence shown here is derived from an EMBL/GenBank/DDBJ whole genome shotgun (WGS) entry which is preliminary data.</text>
</comment>
<dbReference type="STRING" id="549789.NIES30_11430"/>
<dbReference type="PROSITE" id="PS50011">
    <property type="entry name" value="PROTEIN_KINASE_DOM"/>
    <property type="match status" value="1"/>
</dbReference>
<dbReference type="InterPro" id="IPR000719">
    <property type="entry name" value="Prot_kinase_dom"/>
</dbReference>
<dbReference type="PROSITE" id="PS00107">
    <property type="entry name" value="PROTEIN_KINASE_ATP"/>
    <property type="match status" value="1"/>
</dbReference>
<dbReference type="AlphaFoldDB" id="A0A1U7J5X6"/>
<accession>A0A1U7J5X6</accession>
<keyword evidence="1 3" id="KW-0547">Nucleotide-binding</keyword>
<dbReference type="RefSeq" id="WP_073608555.1">
    <property type="nucleotide sequence ID" value="NZ_MRCG01000007.1"/>
</dbReference>
<protein>
    <recommendedName>
        <fullName evidence="4">Protein kinase domain-containing protein</fullName>
    </recommendedName>
</protein>
<dbReference type="InterPro" id="IPR011009">
    <property type="entry name" value="Kinase-like_dom_sf"/>
</dbReference>
<evidence type="ECO:0000256" key="2">
    <source>
        <dbReference type="ARBA" id="ARBA00022840"/>
    </source>
</evidence>
<keyword evidence="6" id="KW-1185">Reference proteome</keyword>
<dbReference type="CDD" id="cd14014">
    <property type="entry name" value="STKc_PknB_like"/>
    <property type="match status" value="1"/>
</dbReference>
<evidence type="ECO:0000259" key="4">
    <source>
        <dbReference type="PROSITE" id="PS50011"/>
    </source>
</evidence>
<dbReference type="SMART" id="SM00220">
    <property type="entry name" value="S_TKc"/>
    <property type="match status" value="1"/>
</dbReference>
<feature type="domain" description="Protein kinase" evidence="4">
    <location>
        <begin position="12"/>
        <end position="261"/>
    </location>
</feature>
<evidence type="ECO:0000313" key="6">
    <source>
        <dbReference type="Proteomes" id="UP000185557"/>
    </source>
</evidence>
<dbReference type="SUPFAM" id="SSF56112">
    <property type="entry name" value="Protein kinase-like (PK-like)"/>
    <property type="match status" value="1"/>
</dbReference>
<dbReference type="Gene3D" id="1.10.510.10">
    <property type="entry name" value="Transferase(Phosphotransferase) domain 1"/>
    <property type="match status" value="1"/>
</dbReference>
<dbReference type="GO" id="GO:0004674">
    <property type="term" value="F:protein serine/threonine kinase activity"/>
    <property type="evidence" value="ECO:0007669"/>
    <property type="project" value="InterPro"/>
</dbReference>
<evidence type="ECO:0000313" key="5">
    <source>
        <dbReference type="EMBL" id="OKH48103.1"/>
    </source>
</evidence>
<dbReference type="InterPro" id="IPR008271">
    <property type="entry name" value="Ser/Thr_kinase_AS"/>
</dbReference>
<dbReference type="PROSITE" id="PS00108">
    <property type="entry name" value="PROTEIN_KINASE_ST"/>
    <property type="match status" value="1"/>
</dbReference>
<evidence type="ECO:0000256" key="3">
    <source>
        <dbReference type="PROSITE-ProRule" id="PRU10141"/>
    </source>
</evidence>
<dbReference type="Proteomes" id="UP000185557">
    <property type="component" value="Unassembled WGS sequence"/>
</dbReference>
<dbReference type="InterPro" id="IPR017441">
    <property type="entry name" value="Protein_kinase_ATP_BS"/>
</dbReference>